<organism evidence="1 2">
    <name type="scientific">Asanoa siamensis</name>
    <dbReference type="NCBI Taxonomy" id="926357"/>
    <lineage>
        <taxon>Bacteria</taxon>
        <taxon>Bacillati</taxon>
        <taxon>Actinomycetota</taxon>
        <taxon>Actinomycetes</taxon>
        <taxon>Micromonosporales</taxon>
        <taxon>Micromonosporaceae</taxon>
        <taxon>Asanoa</taxon>
    </lineage>
</organism>
<sequence length="263" mass="29079">MAFDIDAYARTAAPVSDEDIDYDSFRDRPLDPAVLRCLRYMCDVESHTVCYLRDLLVTPSHADPAVTAFLTMWAYEEYWHGEALATVLAAHGIATGPNHIRSVRVRLGRRDRIAPIQQAVIANLVGVDFVAVHMTWGAINEWSTHAGYARLAERAGHPVLSALLDRIMRQETRHVAFYASQARDRLAGSGRARRLTRFALRRFWAPVGSGVMPELETRFLLGYLLDGAPGADIVAQLDRKIDHLPGLDGLGLVARAAQSHGVG</sequence>
<name>A0ABQ4CXD0_9ACTN</name>
<accession>A0ABQ4CXD0</accession>
<evidence type="ECO:0008006" key="3">
    <source>
        <dbReference type="Google" id="ProtNLM"/>
    </source>
</evidence>
<dbReference type="EMBL" id="BONE01000051">
    <property type="protein sequence ID" value="GIF75958.1"/>
    <property type="molecule type" value="Genomic_DNA"/>
</dbReference>
<dbReference type="RefSeq" id="WP_203716797.1">
    <property type="nucleotide sequence ID" value="NZ_BONE01000051.1"/>
</dbReference>
<evidence type="ECO:0000313" key="1">
    <source>
        <dbReference type="EMBL" id="GIF75958.1"/>
    </source>
</evidence>
<gene>
    <name evidence="1" type="ORF">Asi02nite_54760</name>
</gene>
<dbReference type="InterPro" id="IPR009078">
    <property type="entry name" value="Ferritin-like_SF"/>
</dbReference>
<evidence type="ECO:0000313" key="2">
    <source>
        <dbReference type="Proteomes" id="UP000604117"/>
    </source>
</evidence>
<dbReference type="Gene3D" id="1.10.620.20">
    <property type="entry name" value="Ribonucleotide Reductase, subunit A"/>
    <property type="match status" value="1"/>
</dbReference>
<keyword evidence="2" id="KW-1185">Reference proteome</keyword>
<dbReference type="Proteomes" id="UP000604117">
    <property type="component" value="Unassembled WGS sequence"/>
</dbReference>
<protein>
    <recommendedName>
        <fullName evidence="3">Ferritin-like domain-containing protein</fullName>
    </recommendedName>
</protein>
<dbReference type="InterPro" id="IPR012348">
    <property type="entry name" value="RNR-like"/>
</dbReference>
<reference evidence="1 2" key="1">
    <citation type="submission" date="2021-01" db="EMBL/GenBank/DDBJ databases">
        <title>Whole genome shotgun sequence of Asanoa siamensis NBRC 107932.</title>
        <authorList>
            <person name="Komaki H."/>
            <person name="Tamura T."/>
        </authorList>
    </citation>
    <scope>NUCLEOTIDE SEQUENCE [LARGE SCALE GENOMIC DNA]</scope>
    <source>
        <strain evidence="1 2">NBRC 107932</strain>
    </source>
</reference>
<comment type="caution">
    <text evidence="1">The sequence shown here is derived from an EMBL/GenBank/DDBJ whole genome shotgun (WGS) entry which is preliminary data.</text>
</comment>
<dbReference type="SUPFAM" id="SSF47240">
    <property type="entry name" value="Ferritin-like"/>
    <property type="match status" value="1"/>
</dbReference>
<proteinExistence type="predicted"/>